<dbReference type="PANTHER" id="PTHR44757:SF2">
    <property type="entry name" value="BIOFILM ARCHITECTURE MAINTENANCE PROTEIN MBAA"/>
    <property type="match status" value="1"/>
</dbReference>
<dbReference type="SMART" id="SM00052">
    <property type="entry name" value="EAL"/>
    <property type="match status" value="1"/>
</dbReference>
<evidence type="ECO:0000313" key="5">
    <source>
        <dbReference type="Proteomes" id="UP000316905"/>
    </source>
</evidence>
<keyword evidence="1" id="KW-0472">Membrane</keyword>
<dbReference type="CDD" id="cd01949">
    <property type="entry name" value="GGDEF"/>
    <property type="match status" value="1"/>
</dbReference>
<dbReference type="AlphaFoldDB" id="A0A562Q8G8"/>
<dbReference type="OrthoDB" id="9804951at2"/>
<dbReference type="EMBL" id="VLKY01000009">
    <property type="protein sequence ID" value="TWI53033.1"/>
    <property type="molecule type" value="Genomic_DNA"/>
</dbReference>
<evidence type="ECO:0000313" key="4">
    <source>
        <dbReference type="EMBL" id="TWI53033.1"/>
    </source>
</evidence>
<dbReference type="InterPro" id="IPR000160">
    <property type="entry name" value="GGDEF_dom"/>
</dbReference>
<keyword evidence="1" id="KW-1133">Transmembrane helix</keyword>
<comment type="caution">
    <text evidence="4">The sequence shown here is derived from an EMBL/GenBank/DDBJ whole genome shotgun (WGS) entry which is preliminary data.</text>
</comment>
<evidence type="ECO:0000256" key="1">
    <source>
        <dbReference type="SAM" id="Phobius"/>
    </source>
</evidence>
<dbReference type="InterPro" id="IPR001633">
    <property type="entry name" value="EAL_dom"/>
</dbReference>
<feature type="transmembrane region" description="Helical" evidence="1">
    <location>
        <begin position="17"/>
        <end position="36"/>
    </location>
</feature>
<keyword evidence="1" id="KW-0812">Transmembrane</keyword>
<dbReference type="Proteomes" id="UP000316905">
    <property type="component" value="Unassembled WGS sequence"/>
</dbReference>
<proteinExistence type="predicted"/>
<dbReference type="RefSeq" id="WP_145143036.1">
    <property type="nucleotide sequence ID" value="NZ_VLKY01000009.1"/>
</dbReference>
<dbReference type="Gene3D" id="3.20.20.450">
    <property type="entry name" value="EAL domain"/>
    <property type="match status" value="1"/>
</dbReference>
<dbReference type="SUPFAM" id="SSF55073">
    <property type="entry name" value="Nucleotide cyclase"/>
    <property type="match status" value="1"/>
</dbReference>
<dbReference type="Gene3D" id="3.30.70.270">
    <property type="match status" value="1"/>
</dbReference>
<organism evidence="4 5">
    <name type="scientific">Pseudomonas duriflava</name>
    <dbReference type="NCBI Taxonomy" id="459528"/>
    <lineage>
        <taxon>Bacteria</taxon>
        <taxon>Pseudomonadati</taxon>
        <taxon>Pseudomonadota</taxon>
        <taxon>Gammaproteobacteria</taxon>
        <taxon>Pseudomonadales</taxon>
        <taxon>Pseudomonadaceae</taxon>
        <taxon>Pseudomonas</taxon>
    </lineage>
</organism>
<dbReference type="SMART" id="SM00267">
    <property type="entry name" value="GGDEF"/>
    <property type="match status" value="1"/>
</dbReference>
<gene>
    <name evidence="4" type="ORF">IQ22_02870</name>
</gene>
<dbReference type="Pfam" id="PF00990">
    <property type="entry name" value="GGDEF"/>
    <property type="match status" value="1"/>
</dbReference>
<dbReference type="NCBIfam" id="TIGR00254">
    <property type="entry name" value="GGDEF"/>
    <property type="match status" value="1"/>
</dbReference>
<dbReference type="InterPro" id="IPR043128">
    <property type="entry name" value="Rev_trsase/Diguanyl_cyclase"/>
</dbReference>
<dbReference type="CDD" id="cd01948">
    <property type="entry name" value="EAL"/>
    <property type="match status" value="1"/>
</dbReference>
<feature type="transmembrane region" description="Helical" evidence="1">
    <location>
        <begin position="56"/>
        <end position="75"/>
    </location>
</feature>
<dbReference type="Pfam" id="PF00563">
    <property type="entry name" value="EAL"/>
    <property type="match status" value="1"/>
</dbReference>
<dbReference type="InterPro" id="IPR035919">
    <property type="entry name" value="EAL_sf"/>
</dbReference>
<feature type="domain" description="EAL" evidence="2">
    <location>
        <begin position="264"/>
        <end position="514"/>
    </location>
</feature>
<dbReference type="PROSITE" id="PS50883">
    <property type="entry name" value="EAL"/>
    <property type="match status" value="1"/>
</dbReference>
<keyword evidence="5" id="KW-1185">Reference proteome</keyword>
<dbReference type="SUPFAM" id="SSF141868">
    <property type="entry name" value="EAL domain-like"/>
    <property type="match status" value="1"/>
</dbReference>
<dbReference type="InterPro" id="IPR029787">
    <property type="entry name" value="Nucleotide_cyclase"/>
</dbReference>
<feature type="domain" description="GGDEF" evidence="3">
    <location>
        <begin position="122"/>
        <end position="255"/>
    </location>
</feature>
<sequence>MSSNHSLFSSREVIRDFIIVLVLGVAALLALVRFEFFEAVVRFSATHESWEVDEVFTALVIIGWCGFIFGFRRIVDMRKEIAARKQAQEEAYHLATHDNLTHLPNRRALQEHFSRAVGASNEPFFLSIFDLDGFKAINDIYGHGIGDTLLQDIGLRIGSALPQGDFLCRLGGDEFAILLHSAKSETAAKATLEGLARLVSSPCVLGSTVLTTAATYGVSRYPNDGTDMSTLLRRADVALYQGKRNGKNAIRFFDVTQDHVLEEQSRISQTLREALELSYIRPEYQPIVALGSMTIAGFEALARLDHPVHGSIPPDKFIPAAEDSGQMTELTDYLLLLACQDAQSWPEHLFLSFNLSAVDLRDPNLPARLENILIQTGLSPSRLEIEVTETAIIKDIKQAKLSLDTLRALGIKVSVDDFGTGYSSMAQISRFTFDKLKIDREFINSMIINEKDDKIVRCILGLGHGLNMPSIAEGIEHSYQATWLKSAGCEFGQGFLFSRAVPAADVLLLLEQHAKRLSLGYYEST</sequence>
<dbReference type="PROSITE" id="PS50887">
    <property type="entry name" value="GGDEF"/>
    <property type="match status" value="1"/>
</dbReference>
<accession>A0A562Q8G8</accession>
<evidence type="ECO:0000259" key="2">
    <source>
        <dbReference type="PROSITE" id="PS50883"/>
    </source>
</evidence>
<name>A0A562Q8G8_9PSED</name>
<dbReference type="InterPro" id="IPR052155">
    <property type="entry name" value="Biofilm_reg_signaling"/>
</dbReference>
<evidence type="ECO:0000259" key="3">
    <source>
        <dbReference type="PROSITE" id="PS50887"/>
    </source>
</evidence>
<protein>
    <submittedName>
        <fullName evidence="4">Diguanylate cyclase (GGDEF)-like protein</fullName>
    </submittedName>
</protein>
<dbReference type="PANTHER" id="PTHR44757">
    <property type="entry name" value="DIGUANYLATE CYCLASE DGCP"/>
    <property type="match status" value="1"/>
</dbReference>
<reference evidence="4 5" key="1">
    <citation type="journal article" date="2015" name="Stand. Genomic Sci.">
        <title>Genomic Encyclopedia of Bacterial and Archaeal Type Strains, Phase III: the genomes of soil and plant-associated and newly described type strains.</title>
        <authorList>
            <person name="Whitman W.B."/>
            <person name="Woyke T."/>
            <person name="Klenk H.P."/>
            <person name="Zhou Y."/>
            <person name="Lilburn T.G."/>
            <person name="Beck B.J."/>
            <person name="De Vos P."/>
            <person name="Vandamme P."/>
            <person name="Eisen J.A."/>
            <person name="Garrity G."/>
            <person name="Hugenholtz P."/>
            <person name="Kyrpides N.C."/>
        </authorList>
    </citation>
    <scope>NUCLEOTIDE SEQUENCE [LARGE SCALE GENOMIC DNA]</scope>
    <source>
        <strain evidence="4 5">CGMCC 1.6858</strain>
    </source>
</reference>